<dbReference type="EMBL" id="CYRY02016745">
    <property type="protein sequence ID" value="VCW91001.1"/>
    <property type="molecule type" value="Genomic_DNA"/>
</dbReference>
<evidence type="ECO:0000313" key="3">
    <source>
        <dbReference type="Proteomes" id="UP000269945"/>
    </source>
</evidence>
<organism evidence="2 3">
    <name type="scientific">Gulo gulo</name>
    <name type="common">Wolverine</name>
    <name type="synonym">Gluton</name>
    <dbReference type="NCBI Taxonomy" id="48420"/>
    <lineage>
        <taxon>Eukaryota</taxon>
        <taxon>Metazoa</taxon>
        <taxon>Chordata</taxon>
        <taxon>Craniata</taxon>
        <taxon>Vertebrata</taxon>
        <taxon>Euteleostomi</taxon>
        <taxon>Mammalia</taxon>
        <taxon>Eutheria</taxon>
        <taxon>Laurasiatheria</taxon>
        <taxon>Carnivora</taxon>
        <taxon>Caniformia</taxon>
        <taxon>Musteloidea</taxon>
        <taxon>Mustelidae</taxon>
        <taxon>Guloninae</taxon>
        <taxon>Gulo</taxon>
    </lineage>
</organism>
<evidence type="ECO:0000313" key="2">
    <source>
        <dbReference type="EMBL" id="VCW91001.1"/>
    </source>
</evidence>
<gene>
    <name evidence="2" type="ORF">BN2614_LOCUS15</name>
</gene>
<feature type="region of interest" description="Disordered" evidence="1">
    <location>
        <begin position="1"/>
        <end position="32"/>
    </location>
</feature>
<protein>
    <submittedName>
        <fullName evidence="2">Uncharacterized protein</fullName>
    </submittedName>
</protein>
<keyword evidence="3" id="KW-1185">Reference proteome</keyword>
<comment type="caution">
    <text evidence="2">The sequence shown here is derived from an EMBL/GenBank/DDBJ whole genome shotgun (WGS) entry which is preliminary data.</text>
</comment>
<reference evidence="2 3" key="1">
    <citation type="submission" date="2018-10" db="EMBL/GenBank/DDBJ databases">
        <authorList>
            <person name="Ekblom R."/>
            <person name="Jareborg N."/>
        </authorList>
    </citation>
    <scope>NUCLEOTIDE SEQUENCE [LARGE SCALE GENOMIC DNA]</scope>
    <source>
        <tissue evidence="2">Muscle</tissue>
    </source>
</reference>
<accession>A0A9X9Q108</accession>
<evidence type="ECO:0000256" key="1">
    <source>
        <dbReference type="SAM" id="MobiDB-lite"/>
    </source>
</evidence>
<proteinExistence type="predicted"/>
<name>A0A9X9Q108_GULGU</name>
<feature type="non-terminal residue" evidence="2">
    <location>
        <position position="32"/>
    </location>
</feature>
<dbReference type="AlphaFoldDB" id="A0A9X9Q108"/>
<sequence length="32" mass="3435">MILARASSLGIGNSIFRSRRPERSSAGSRIST</sequence>
<dbReference type="Proteomes" id="UP000269945">
    <property type="component" value="Unassembled WGS sequence"/>
</dbReference>